<feature type="domain" description="DUF7788" evidence="2">
    <location>
        <begin position="420"/>
        <end position="635"/>
    </location>
</feature>
<dbReference type="Gene3D" id="3.40.50.410">
    <property type="entry name" value="von Willebrand factor, type A domain"/>
    <property type="match status" value="1"/>
</dbReference>
<dbReference type="InterPro" id="IPR056690">
    <property type="entry name" value="DUF7788"/>
</dbReference>
<dbReference type="PANTHER" id="PTHR31373">
    <property type="entry name" value="OS06G0652100 PROTEIN"/>
    <property type="match status" value="1"/>
</dbReference>
<gene>
    <name evidence="3" type="ORF">GLOTRDRAFT_106062</name>
</gene>
<dbReference type="Pfam" id="PF11443">
    <property type="entry name" value="DUF2828"/>
    <property type="match status" value="1"/>
</dbReference>
<accession>S7Q768</accession>
<dbReference type="SUPFAM" id="SSF53300">
    <property type="entry name" value="vWA-like"/>
    <property type="match status" value="1"/>
</dbReference>
<dbReference type="OrthoDB" id="1149618at2759"/>
<proteinExistence type="predicted"/>
<organism evidence="3 4">
    <name type="scientific">Gloeophyllum trabeum (strain ATCC 11539 / FP-39264 / Madison 617)</name>
    <name type="common">Brown rot fungus</name>
    <dbReference type="NCBI Taxonomy" id="670483"/>
    <lineage>
        <taxon>Eukaryota</taxon>
        <taxon>Fungi</taxon>
        <taxon>Dikarya</taxon>
        <taxon>Basidiomycota</taxon>
        <taxon>Agaricomycotina</taxon>
        <taxon>Agaricomycetes</taxon>
        <taxon>Gloeophyllales</taxon>
        <taxon>Gloeophyllaceae</taxon>
        <taxon>Gloeophyllum</taxon>
    </lineage>
</organism>
<dbReference type="InterPro" id="IPR011205">
    <property type="entry name" value="UCP015417_vWA"/>
</dbReference>
<dbReference type="KEGG" id="gtr:GLOTRDRAFT_106062"/>
<dbReference type="RefSeq" id="XP_007866499.1">
    <property type="nucleotide sequence ID" value="XM_007868308.1"/>
</dbReference>
<evidence type="ECO:0000313" key="3">
    <source>
        <dbReference type="EMBL" id="EPQ55367.1"/>
    </source>
</evidence>
<dbReference type="Pfam" id="PF25043">
    <property type="entry name" value="DUF7788"/>
    <property type="match status" value="1"/>
</dbReference>
<reference evidence="3 4" key="1">
    <citation type="journal article" date="2012" name="Science">
        <title>The Paleozoic origin of enzymatic lignin decomposition reconstructed from 31 fungal genomes.</title>
        <authorList>
            <person name="Floudas D."/>
            <person name="Binder M."/>
            <person name="Riley R."/>
            <person name="Barry K."/>
            <person name="Blanchette R.A."/>
            <person name="Henrissat B."/>
            <person name="Martinez A.T."/>
            <person name="Otillar R."/>
            <person name="Spatafora J.W."/>
            <person name="Yadav J.S."/>
            <person name="Aerts A."/>
            <person name="Benoit I."/>
            <person name="Boyd A."/>
            <person name="Carlson A."/>
            <person name="Copeland A."/>
            <person name="Coutinho P.M."/>
            <person name="de Vries R.P."/>
            <person name="Ferreira P."/>
            <person name="Findley K."/>
            <person name="Foster B."/>
            <person name="Gaskell J."/>
            <person name="Glotzer D."/>
            <person name="Gorecki P."/>
            <person name="Heitman J."/>
            <person name="Hesse C."/>
            <person name="Hori C."/>
            <person name="Igarashi K."/>
            <person name="Jurgens J.A."/>
            <person name="Kallen N."/>
            <person name="Kersten P."/>
            <person name="Kohler A."/>
            <person name="Kuees U."/>
            <person name="Kumar T.K.A."/>
            <person name="Kuo A."/>
            <person name="LaButti K."/>
            <person name="Larrondo L.F."/>
            <person name="Lindquist E."/>
            <person name="Ling A."/>
            <person name="Lombard V."/>
            <person name="Lucas S."/>
            <person name="Lundell T."/>
            <person name="Martin R."/>
            <person name="McLaughlin D.J."/>
            <person name="Morgenstern I."/>
            <person name="Morin E."/>
            <person name="Murat C."/>
            <person name="Nagy L.G."/>
            <person name="Nolan M."/>
            <person name="Ohm R.A."/>
            <person name="Patyshakuliyeva A."/>
            <person name="Rokas A."/>
            <person name="Ruiz-Duenas F.J."/>
            <person name="Sabat G."/>
            <person name="Salamov A."/>
            <person name="Samejima M."/>
            <person name="Schmutz J."/>
            <person name="Slot J.C."/>
            <person name="St John F."/>
            <person name="Stenlid J."/>
            <person name="Sun H."/>
            <person name="Sun S."/>
            <person name="Syed K."/>
            <person name="Tsang A."/>
            <person name="Wiebenga A."/>
            <person name="Young D."/>
            <person name="Pisabarro A."/>
            <person name="Eastwood D.C."/>
            <person name="Martin F."/>
            <person name="Cullen D."/>
            <person name="Grigoriev I.V."/>
            <person name="Hibbett D.S."/>
        </authorList>
    </citation>
    <scope>NUCLEOTIDE SEQUENCE [LARGE SCALE GENOMIC DNA]</scope>
    <source>
        <strain evidence="3 4">ATCC 11539</strain>
    </source>
</reference>
<dbReference type="EMBL" id="KB469302">
    <property type="protein sequence ID" value="EPQ55367.1"/>
    <property type="molecule type" value="Genomic_DNA"/>
</dbReference>
<dbReference type="InterPro" id="IPR036465">
    <property type="entry name" value="vWFA_dom_sf"/>
</dbReference>
<dbReference type="PANTHER" id="PTHR31373:SF27">
    <property type="entry name" value="TROVE DOMAIN-CONTAINING PROTEIN"/>
    <property type="match status" value="1"/>
</dbReference>
<sequence length="648" mass="73321">MDALKSTANQTLTWNGSPAFESTGSAMLDAFQHLNRYASWDIIDSCLSKAWEEDPALTLRLIWNTRSIHDGKSEKELFYQAYAWLYKNHPRTAITNLPQLVAPVCKRKQKDGKRRHGASHGYWKDLLNILLLATSDELGGLAARVAEHVKLNAERKAKAKAERAKAAAEAYGHLERKLKDKKYRALYIAVARLFADKLAEDLQILQKLRGLPDNKEHRKERSDLLWQLSLAGKWAPTPGQAHDRRTNIATAVCYLLRESGHIRSSVPPQGRSGWQVLETHIFRSYYQRWVLTPLRAALRVPEPLMSANRWTEIQYNRVPSVCMNVNMVHFARHDRDGFLRYMVNVESGKKTISGATLMPYEVVKGVMDLEQDLCYEPDARAKKPSLQDVKKDMAEMKLRVLEGQWKSLVARLRESGAVENSLAVCDVSGSMMWANANQKNVQPIYPAIALSLILAQLGKPPFNNGFITFSANPKFVQVDVETNGLRKSVQQMVKAEWGMNTNLHAVFVDLLLPLAIKNEIRQEDMIKRLFIFSDMQFDSAEGTSVDPADWQTNHDAIEKAYHAAGYEMPEIVYWNLCDCFASVPVEAERTGVALMSGFSSAMLKTFMGEDDESEQEDWIAAGKEEFNPINIMKKILSRASYDGLVIVD</sequence>
<dbReference type="HOGENOM" id="CLU_011744_0_0_1"/>
<protein>
    <submittedName>
        <fullName evidence="3">Uncharacterized protein</fullName>
    </submittedName>
</protein>
<name>S7Q768_GLOTA</name>
<dbReference type="OMA" id="HGVSHGY"/>
<evidence type="ECO:0000259" key="1">
    <source>
        <dbReference type="Pfam" id="PF11443"/>
    </source>
</evidence>
<dbReference type="InterPro" id="IPR058580">
    <property type="entry name" value="DUF2828"/>
</dbReference>
<feature type="domain" description="DUF2828" evidence="1">
    <location>
        <begin position="13"/>
        <end position="417"/>
    </location>
</feature>
<dbReference type="PIRSF" id="PIRSF015417">
    <property type="entry name" value="T31B5_30_vWA"/>
    <property type="match status" value="1"/>
</dbReference>
<keyword evidence="4" id="KW-1185">Reference proteome</keyword>
<evidence type="ECO:0000313" key="4">
    <source>
        <dbReference type="Proteomes" id="UP000030669"/>
    </source>
</evidence>
<dbReference type="Proteomes" id="UP000030669">
    <property type="component" value="Unassembled WGS sequence"/>
</dbReference>
<dbReference type="GeneID" id="19298753"/>
<dbReference type="eggNOG" id="ENOG502QT1I">
    <property type="taxonomic scope" value="Eukaryota"/>
</dbReference>
<dbReference type="AlphaFoldDB" id="S7Q768"/>
<evidence type="ECO:0000259" key="2">
    <source>
        <dbReference type="Pfam" id="PF25043"/>
    </source>
</evidence>